<dbReference type="GO" id="GO:0044528">
    <property type="term" value="P:regulation of mitochondrial mRNA stability"/>
    <property type="evidence" value="ECO:0007669"/>
    <property type="project" value="TreeGrafter"/>
</dbReference>
<dbReference type="Gene3D" id="3.40.960.10">
    <property type="entry name" value="VSR Endonuclease"/>
    <property type="match status" value="1"/>
</dbReference>
<dbReference type="Pfam" id="PF08373">
    <property type="entry name" value="RAP"/>
    <property type="match status" value="1"/>
</dbReference>
<sequence length="747" mass="84230">MELHISTVLPTRNSFSVLNFPSKNPTHVSIISQPRLGFSNSSLRFANFPIKCTSHQLEDSHPDQQEEEGTEKEVNKKKAKTLDWRSVFLGETSIATNSAQLDKKKVKGKSVYVDEPGSMDWCVRARKYALKSIEERGFSYRLQRMVTPKKKKKKRKSTRGKFGKMDLAGVGRILDKLDSRDRQEEEEDDDDAELFTIDLDDDEEGEEEVSSKSDQNTLKTSIEQFADGYFEEKRAKAKEAFVQRLSQFSGPSNVKMEISLNKCIVKARTAEEVLEVISDVITSVAKGLSPSPVSPLNVATALHRIAKNMEKVQMIQTRRLGFARQREMSLLVGIAMTALPNCSAQGVSNIAWALSKIGGDLLYQSEMDRIADIAITKIDEFNAQNVANVALAYATMRHSSPDLFAKLVCRATELVETFNEQELTQFLWACATLNVYTDPFLDVLDTVFDKQVGLVSDSENDKEIEGEIENEVSSESLEDTEDLKEIEDEIDNEFSAESLEDLEVLKEIEDETSESLEDIEDWDSLDNFLASVSSYDEPHVTYALNFTRDQIGNLAWSYAVLGQTGRPLFSNIWSILTQLVQKGVSDQFREDVLFASQVYIANQCLKIENSNSGLALEGELEEKIYSVGQTKRFNIKSTSLFQKEVGRLLVATGLNWMREYSVDGYTVDAVLVDEKVAFEIDGPSHFSRNLATPLGHTMMKRRYITAAGWKLVSLSYNEWATLKGEFEQLEYLRKILGINEDVSFDEA</sequence>
<dbReference type="PANTHER" id="PTHR21228">
    <property type="entry name" value="FAST LEU-RICH DOMAIN-CONTAINING"/>
    <property type="match status" value="1"/>
</dbReference>
<comment type="caution">
    <text evidence="3">The sequence shown here is derived from an EMBL/GenBank/DDBJ whole genome shotgun (WGS) entry which is preliminary data.</text>
</comment>
<evidence type="ECO:0000259" key="2">
    <source>
        <dbReference type="PROSITE" id="PS51286"/>
    </source>
</evidence>
<dbReference type="GO" id="GO:1901259">
    <property type="term" value="P:chloroplast rRNA processing"/>
    <property type="evidence" value="ECO:0007669"/>
    <property type="project" value="TreeGrafter"/>
</dbReference>
<feature type="domain" description="RAP" evidence="2">
    <location>
        <begin position="676"/>
        <end position="734"/>
    </location>
</feature>
<dbReference type="GO" id="GO:0000963">
    <property type="term" value="P:mitochondrial RNA processing"/>
    <property type="evidence" value="ECO:0007669"/>
    <property type="project" value="TreeGrafter"/>
</dbReference>
<reference evidence="3" key="1">
    <citation type="submission" date="2022-08" db="EMBL/GenBank/DDBJ databases">
        <authorList>
            <person name="Marques A."/>
        </authorList>
    </citation>
    <scope>NUCLEOTIDE SEQUENCE</scope>
    <source>
        <strain evidence="3">RhyPub2mFocal</strain>
        <tissue evidence="3">Leaves</tissue>
    </source>
</reference>
<protein>
    <recommendedName>
        <fullName evidence="2">RAP domain-containing protein</fullName>
    </recommendedName>
</protein>
<evidence type="ECO:0000313" key="4">
    <source>
        <dbReference type="Proteomes" id="UP001140206"/>
    </source>
</evidence>
<dbReference type="EMBL" id="JAMFTS010000002">
    <property type="protein sequence ID" value="KAJ4798374.1"/>
    <property type="molecule type" value="Genomic_DNA"/>
</dbReference>
<dbReference type="AlphaFoldDB" id="A0AAV8FZQ1"/>
<dbReference type="SMART" id="SM00952">
    <property type="entry name" value="RAP"/>
    <property type="match status" value="1"/>
</dbReference>
<organism evidence="3 4">
    <name type="scientific">Rhynchospora pubera</name>
    <dbReference type="NCBI Taxonomy" id="906938"/>
    <lineage>
        <taxon>Eukaryota</taxon>
        <taxon>Viridiplantae</taxon>
        <taxon>Streptophyta</taxon>
        <taxon>Embryophyta</taxon>
        <taxon>Tracheophyta</taxon>
        <taxon>Spermatophyta</taxon>
        <taxon>Magnoliopsida</taxon>
        <taxon>Liliopsida</taxon>
        <taxon>Poales</taxon>
        <taxon>Cyperaceae</taxon>
        <taxon>Cyperoideae</taxon>
        <taxon>Rhynchosporeae</taxon>
        <taxon>Rhynchospora</taxon>
    </lineage>
</organism>
<proteinExistence type="predicted"/>
<dbReference type="PANTHER" id="PTHR21228:SF40">
    <property type="entry name" value="LD45607P"/>
    <property type="match status" value="1"/>
</dbReference>
<gene>
    <name evidence="3" type="ORF">LUZ62_049620</name>
</gene>
<dbReference type="Proteomes" id="UP001140206">
    <property type="component" value="Chromosome 2"/>
</dbReference>
<accession>A0AAV8FZQ1</accession>
<feature type="compositionally biased region" description="Acidic residues" evidence="1">
    <location>
        <begin position="184"/>
        <end position="208"/>
    </location>
</feature>
<feature type="region of interest" description="Disordered" evidence="1">
    <location>
        <begin position="176"/>
        <end position="217"/>
    </location>
</feature>
<dbReference type="GO" id="GO:0005759">
    <property type="term" value="C:mitochondrial matrix"/>
    <property type="evidence" value="ECO:0007669"/>
    <property type="project" value="TreeGrafter"/>
</dbReference>
<evidence type="ECO:0000256" key="1">
    <source>
        <dbReference type="SAM" id="MobiDB-lite"/>
    </source>
</evidence>
<keyword evidence="4" id="KW-1185">Reference proteome</keyword>
<dbReference type="GO" id="GO:0035770">
    <property type="term" value="C:ribonucleoprotein granule"/>
    <property type="evidence" value="ECO:0007669"/>
    <property type="project" value="TreeGrafter"/>
</dbReference>
<name>A0AAV8FZQ1_9POAL</name>
<feature type="region of interest" description="Disordered" evidence="1">
    <location>
        <begin position="56"/>
        <end position="77"/>
    </location>
</feature>
<dbReference type="InterPro" id="IPR050870">
    <property type="entry name" value="FAST_kinase"/>
</dbReference>
<evidence type="ECO:0000313" key="3">
    <source>
        <dbReference type="EMBL" id="KAJ4798374.1"/>
    </source>
</evidence>
<dbReference type="InterPro" id="IPR013584">
    <property type="entry name" value="RAP"/>
</dbReference>
<dbReference type="GO" id="GO:0003723">
    <property type="term" value="F:RNA binding"/>
    <property type="evidence" value="ECO:0007669"/>
    <property type="project" value="TreeGrafter"/>
</dbReference>
<dbReference type="GO" id="GO:0009507">
    <property type="term" value="C:chloroplast"/>
    <property type="evidence" value="ECO:0007669"/>
    <property type="project" value="TreeGrafter"/>
</dbReference>
<dbReference type="PROSITE" id="PS51286">
    <property type="entry name" value="RAP"/>
    <property type="match status" value="1"/>
</dbReference>